<dbReference type="EMBL" id="CP158299">
    <property type="protein sequence ID" value="XBV85335.1"/>
    <property type="molecule type" value="Genomic_DNA"/>
</dbReference>
<protein>
    <submittedName>
        <fullName evidence="3">DUF58 domain-containing protein</fullName>
    </submittedName>
</protein>
<dbReference type="RefSeq" id="WP_350243372.1">
    <property type="nucleotide sequence ID" value="NZ_CP158299.1"/>
</dbReference>
<gene>
    <name evidence="3" type="ORF">ABOD76_18145</name>
</gene>
<dbReference type="PANTHER" id="PTHR33608">
    <property type="entry name" value="BLL2464 PROTEIN"/>
    <property type="match status" value="1"/>
</dbReference>
<dbReference type="Pfam" id="PF01882">
    <property type="entry name" value="DUF58"/>
    <property type="match status" value="1"/>
</dbReference>
<dbReference type="SUPFAM" id="SSF53300">
    <property type="entry name" value="vWA-like"/>
    <property type="match status" value="1"/>
</dbReference>
<feature type="domain" description="DUF58" evidence="2">
    <location>
        <begin position="66"/>
        <end position="286"/>
    </location>
</feature>
<evidence type="ECO:0000259" key="2">
    <source>
        <dbReference type="Pfam" id="PF01882"/>
    </source>
</evidence>
<dbReference type="KEGG" id="dsc:ABOD76_18145"/>
<dbReference type="PANTHER" id="PTHR33608:SF6">
    <property type="entry name" value="BLL2464 PROTEIN"/>
    <property type="match status" value="1"/>
</dbReference>
<feature type="compositionally biased region" description="Basic residues" evidence="1">
    <location>
        <begin position="1"/>
        <end position="10"/>
    </location>
</feature>
<dbReference type="InterPro" id="IPR002881">
    <property type="entry name" value="DUF58"/>
</dbReference>
<name>A0AAU7UAV2_9DEIO</name>
<dbReference type="Gene3D" id="3.40.50.410">
    <property type="entry name" value="von Willebrand factor, type A domain"/>
    <property type="match status" value="1"/>
</dbReference>
<organism evidence="3">
    <name type="scientific">Deinococcus sonorensis KR-87</name>
    <dbReference type="NCBI Taxonomy" id="694439"/>
    <lineage>
        <taxon>Bacteria</taxon>
        <taxon>Thermotogati</taxon>
        <taxon>Deinococcota</taxon>
        <taxon>Deinococci</taxon>
        <taxon>Deinococcales</taxon>
        <taxon>Deinococcaceae</taxon>
        <taxon>Deinococcus</taxon>
    </lineage>
</organism>
<proteinExistence type="predicted"/>
<dbReference type="AlphaFoldDB" id="A0AAU7UAV2"/>
<feature type="region of interest" description="Disordered" evidence="1">
    <location>
        <begin position="1"/>
        <end position="24"/>
    </location>
</feature>
<dbReference type="CDD" id="cd00198">
    <property type="entry name" value="vWFA"/>
    <property type="match status" value="1"/>
</dbReference>
<evidence type="ECO:0000313" key="3">
    <source>
        <dbReference type="EMBL" id="XBV85335.1"/>
    </source>
</evidence>
<dbReference type="InterPro" id="IPR036465">
    <property type="entry name" value="vWFA_dom_sf"/>
</dbReference>
<evidence type="ECO:0000256" key="1">
    <source>
        <dbReference type="SAM" id="MobiDB-lite"/>
    </source>
</evidence>
<sequence length="326" mass="36021">MSLLSRRRRAAPPTPPPAPASPARAPLELPAHLLRRLEMQVLRRLDGFLFGDYRGLFYGPSLDLAEVREYQPGDEVRRMDWNVTARTGRLHVRQYREERELTAWLVVDTSSSLNFGTRRVLKRDLVREFVGLASLVITRHGDRVGAMTFGTGARMAPPRTGRAQALAVLSLLTPGPGSGVPAPTKSSDLETALTGVERTLRRRSLVFVISDFLELATPDGKGWSGALGRLAQRHDVVAVRVSDPAERVLPDVGGVRLRDPESGEELWLDTSDPQVRAAHARLVATRDAALRHALRAAQVDLLDLDTQHDPVAPMLRFTAARRGRRA</sequence>
<accession>A0AAU7UAV2</accession>
<reference evidence="3" key="1">
    <citation type="submission" date="2024-06" db="EMBL/GenBank/DDBJ databases">
        <title>Draft Genome Sequence of Deinococcus sonorensis Type Strain KR-87, a Biofilm Producing Representative of the Genus Deinococcus.</title>
        <authorList>
            <person name="Boren L.S."/>
            <person name="Grosso R.A."/>
            <person name="Hugenberg-Cox A.N."/>
            <person name="Hill J.T.E."/>
            <person name="Albert C.M."/>
            <person name="Tuohy J.M."/>
        </authorList>
    </citation>
    <scope>NUCLEOTIDE SEQUENCE</scope>
    <source>
        <strain evidence="3">KR-87</strain>
    </source>
</reference>